<keyword evidence="4" id="KW-0503">Monooxygenase</keyword>
<proteinExistence type="predicted"/>
<keyword evidence="5" id="KW-1185">Reference proteome</keyword>
<dbReference type="AlphaFoldDB" id="A0A1S2VFI5"/>
<dbReference type="PIRSF" id="PIRSF000332">
    <property type="entry name" value="FMO"/>
    <property type="match status" value="1"/>
</dbReference>
<keyword evidence="1" id="KW-0285">Flavoprotein</keyword>
<protein>
    <submittedName>
        <fullName evidence="4">Monooxygenase</fullName>
    </submittedName>
</protein>
<dbReference type="EMBL" id="MORL01000012">
    <property type="protein sequence ID" value="OIN57517.1"/>
    <property type="molecule type" value="Genomic_DNA"/>
</dbReference>
<evidence type="ECO:0000313" key="5">
    <source>
        <dbReference type="Proteomes" id="UP000181790"/>
    </source>
</evidence>
<dbReference type="InterPro" id="IPR050982">
    <property type="entry name" value="Auxin_biosynth/cation_transpt"/>
</dbReference>
<accession>A0A1S2VFI5</accession>
<dbReference type="InterPro" id="IPR020946">
    <property type="entry name" value="Flavin_mOase-like"/>
</dbReference>
<dbReference type="Gene3D" id="3.50.50.60">
    <property type="entry name" value="FAD/NAD(P)-binding domain"/>
    <property type="match status" value="1"/>
</dbReference>
<dbReference type="SUPFAM" id="SSF51905">
    <property type="entry name" value="FAD/NAD(P)-binding domain"/>
    <property type="match status" value="2"/>
</dbReference>
<dbReference type="PANTHER" id="PTHR43539:SF78">
    <property type="entry name" value="FLAVIN-CONTAINING MONOOXYGENASE"/>
    <property type="match status" value="1"/>
</dbReference>
<keyword evidence="2" id="KW-0274">FAD</keyword>
<organism evidence="4 5">
    <name type="scientific">Arsenicibacter rosenii</name>
    <dbReference type="NCBI Taxonomy" id="1750698"/>
    <lineage>
        <taxon>Bacteria</taxon>
        <taxon>Pseudomonadati</taxon>
        <taxon>Bacteroidota</taxon>
        <taxon>Cytophagia</taxon>
        <taxon>Cytophagales</taxon>
        <taxon>Spirosomataceae</taxon>
        <taxon>Arsenicibacter</taxon>
    </lineage>
</organism>
<reference evidence="4 5" key="1">
    <citation type="submission" date="2016-10" db="EMBL/GenBank/DDBJ databases">
        <title>Arsenicibacter rosenii gen. nov., sp. nov., an efficient arsenic-methylating bacterium isolated from an arsenic-contaminated paddy soil.</title>
        <authorList>
            <person name="Huang K."/>
        </authorList>
    </citation>
    <scope>NUCLEOTIDE SEQUENCE [LARGE SCALE GENOMIC DNA]</scope>
    <source>
        <strain evidence="4 5">SM-1</strain>
    </source>
</reference>
<keyword evidence="3" id="KW-0560">Oxidoreductase</keyword>
<dbReference type="GO" id="GO:0050660">
    <property type="term" value="F:flavin adenine dinucleotide binding"/>
    <property type="evidence" value="ECO:0007669"/>
    <property type="project" value="InterPro"/>
</dbReference>
<dbReference type="InterPro" id="IPR036188">
    <property type="entry name" value="FAD/NAD-bd_sf"/>
</dbReference>
<evidence type="ECO:0000256" key="3">
    <source>
        <dbReference type="ARBA" id="ARBA00023002"/>
    </source>
</evidence>
<evidence type="ECO:0000256" key="2">
    <source>
        <dbReference type="ARBA" id="ARBA00022827"/>
    </source>
</evidence>
<sequence>MAGQLAHHKQPFTIIEASEHIGFSWRTHYDRLHLHTVKEHSGLPHFPFPDDTPTYPSRLDVVDYLEDYAAHFGIAPLFNQQVQQIRRQADGQWRVQTGTDTFLARQVIVATGYNRVPNQPELPGQTNFRGIIWHSRDYRNGSPFRDENVLVVGMGNTGTELALDLYEYGARPVISVRSPLNIVKRDTYGRPAQPTAIFLSQFPDWLYDLASGLSQRLGVGDLSAYGLQKPPYPPSYQIRKLGKIPVIDIGTVDAIKAGHIGVKPGVQQINRESVTFTDGSELPFDAIILATGYRPGLQTLLGDDLSAQVLNEKGYARQLWFDTPALAGLCFLGFATPLTGILRGVRLDSEKIIKHLMTSAKAPRP</sequence>
<dbReference type="Pfam" id="PF00743">
    <property type="entry name" value="FMO-like"/>
    <property type="match status" value="1"/>
</dbReference>
<dbReference type="GO" id="GO:0050661">
    <property type="term" value="F:NADP binding"/>
    <property type="evidence" value="ECO:0007669"/>
    <property type="project" value="InterPro"/>
</dbReference>
<dbReference type="Proteomes" id="UP000181790">
    <property type="component" value="Unassembled WGS sequence"/>
</dbReference>
<dbReference type="PRINTS" id="PR00370">
    <property type="entry name" value="FMOXYGENASE"/>
</dbReference>
<dbReference type="InterPro" id="IPR000960">
    <property type="entry name" value="Flavin_mOase"/>
</dbReference>
<gene>
    <name evidence="4" type="ORF">BLX24_19845</name>
</gene>
<evidence type="ECO:0000313" key="4">
    <source>
        <dbReference type="EMBL" id="OIN57517.1"/>
    </source>
</evidence>
<comment type="caution">
    <text evidence="4">The sequence shown here is derived from an EMBL/GenBank/DDBJ whole genome shotgun (WGS) entry which is preliminary data.</text>
</comment>
<dbReference type="PANTHER" id="PTHR43539">
    <property type="entry name" value="FLAVIN-BINDING MONOOXYGENASE-LIKE PROTEIN (AFU_ORTHOLOGUE AFUA_4G09220)"/>
    <property type="match status" value="1"/>
</dbReference>
<evidence type="ECO:0000256" key="1">
    <source>
        <dbReference type="ARBA" id="ARBA00022630"/>
    </source>
</evidence>
<dbReference type="GO" id="GO:0004499">
    <property type="term" value="F:N,N-dimethylaniline monooxygenase activity"/>
    <property type="evidence" value="ECO:0007669"/>
    <property type="project" value="InterPro"/>
</dbReference>
<name>A0A1S2VFI5_9BACT</name>